<feature type="transmembrane region" description="Helical" evidence="5">
    <location>
        <begin position="325"/>
        <end position="347"/>
    </location>
</feature>
<dbReference type="EMBL" id="PDLN01000005">
    <property type="protein sequence ID" value="RDW85618.1"/>
    <property type="molecule type" value="Genomic_DNA"/>
</dbReference>
<feature type="transmembrane region" description="Helical" evidence="5">
    <location>
        <begin position="368"/>
        <end position="389"/>
    </location>
</feature>
<feature type="transmembrane region" description="Helical" evidence="5">
    <location>
        <begin position="20"/>
        <end position="41"/>
    </location>
</feature>
<dbReference type="Gene3D" id="1.20.1250.20">
    <property type="entry name" value="MFS general substrate transporter like domains"/>
    <property type="match status" value="1"/>
</dbReference>
<feature type="transmembrane region" description="Helical" evidence="5">
    <location>
        <begin position="395"/>
        <end position="421"/>
    </location>
</feature>
<evidence type="ECO:0000259" key="6">
    <source>
        <dbReference type="PROSITE" id="PS50850"/>
    </source>
</evidence>
<protein>
    <recommendedName>
        <fullName evidence="6">Major facilitator superfamily (MFS) profile domain-containing protein</fullName>
    </recommendedName>
</protein>
<dbReference type="InterPro" id="IPR036259">
    <property type="entry name" value="MFS_trans_sf"/>
</dbReference>
<organism evidence="7 8">
    <name type="scientific">Coleophoma crateriformis</name>
    <dbReference type="NCBI Taxonomy" id="565419"/>
    <lineage>
        <taxon>Eukaryota</taxon>
        <taxon>Fungi</taxon>
        <taxon>Dikarya</taxon>
        <taxon>Ascomycota</taxon>
        <taxon>Pezizomycotina</taxon>
        <taxon>Leotiomycetes</taxon>
        <taxon>Helotiales</taxon>
        <taxon>Dermateaceae</taxon>
        <taxon>Coleophoma</taxon>
    </lineage>
</organism>
<name>A0A3D8SIK3_9HELO</name>
<evidence type="ECO:0000256" key="4">
    <source>
        <dbReference type="ARBA" id="ARBA00023136"/>
    </source>
</evidence>
<evidence type="ECO:0000313" key="8">
    <source>
        <dbReference type="Proteomes" id="UP000256328"/>
    </source>
</evidence>
<evidence type="ECO:0000313" key="7">
    <source>
        <dbReference type="EMBL" id="RDW85618.1"/>
    </source>
</evidence>
<keyword evidence="2 5" id="KW-0812">Transmembrane</keyword>
<proteinExistence type="predicted"/>
<keyword evidence="8" id="KW-1185">Reference proteome</keyword>
<reference evidence="7 8" key="1">
    <citation type="journal article" date="2018" name="IMA Fungus">
        <title>IMA Genome-F 9: Draft genome sequence of Annulohypoxylon stygium, Aspergillus mulundensis, Berkeleyomyces basicola (syn. Thielaviopsis basicola), Ceratocystis smalleyi, two Cercospora beticola strains, Coleophoma cylindrospora, Fusarium fracticaudum, Phialophora cf. hyalina, and Morchella septimelata.</title>
        <authorList>
            <person name="Wingfield B.D."/>
            <person name="Bills G.F."/>
            <person name="Dong Y."/>
            <person name="Huang W."/>
            <person name="Nel W.J."/>
            <person name="Swalarsk-Parry B.S."/>
            <person name="Vaghefi N."/>
            <person name="Wilken P.M."/>
            <person name="An Z."/>
            <person name="de Beer Z.W."/>
            <person name="De Vos L."/>
            <person name="Chen L."/>
            <person name="Duong T.A."/>
            <person name="Gao Y."/>
            <person name="Hammerbacher A."/>
            <person name="Kikkert J.R."/>
            <person name="Li Y."/>
            <person name="Li H."/>
            <person name="Li K."/>
            <person name="Li Q."/>
            <person name="Liu X."/>
            <person name="Ma X."/>
            <person name="Naidoo K."/>
            <person name="Pethybridge S.J."/>
            <person name="Sun J."/>
            <person name="Steenkamp E.T."/>
            <person name="van der Nest M.A."/>
            <person name="van Wyk S."/>
            <person name="Wingfield M.J."/>
            <person name="Xiong C."/>
            <person name="Yue Q."/>
            <person name="Zhang X."/>
        </authorList>
    </citation>
    <scope>NUCLEOTIDE SEQUENCE [LARGE SCALE GENOMIC DNA]</scope>
    <source>
        <strain evidence="7 8">BP5796</strain>
    </source>
</reference>
<dbReference type="GO" id="GO:0005886">
    <property type="term" value="C:plasma membrane"/>
    <property type="evidence" value="ECO:0007669"/>
    <property type="project" value="TreeGrafter"/>
</dbReference>
<feature type="domain" description="Major facilitator superfamily (MFS) profile" evidence="6">
    <location>
        <begin position="22"/>
        <end position="496"/>
    </location>
</feature>
<dbReference type="AlphaFoldDB" id="A0A3D8SIK3"/>
<dbReference type="PANTHER" id="PTHR23502:SF160">
    <property type="entry name" value="MAJOR FACILITATOR SUPERFAMILY (MFS) PROFILE DOMAIN-CONTAINING PROTEIN-RELATED"/>
    <property type="match status" value="1"/>
</dbReference>
<dbReference type="InterPro" id="IPR011701">
    <property type="entry name" value="MFS"/>
</dbReference>
<evidence type="ECO:0000256" key="1">
    <source>
        <dbReference type="ARBA" id="ARBA00004141"/>
    </source>
</evidence>
<feature type="transmembrane region" description="Helical" evidence="5">
    <location>
        <begin position="466"/>
        <end position="487"/>
    </location>
</feature>
<dbReference type="OrthoDB" id="2585655at2759"/>
<dbReference type="SUPFAM" id="SSF103473">
    <property type="entry name" value="MFS general substrate transporter"/>
    <property type="match status" value="1"/>
</dbReference>
<sequence length="496" mass="54586">MSFSTATAGDPKFWPAWIRYSVLANLCVFVFMGNMYASGISTGFVELATELHAPFTKLADLISWSVFALGISNLIWMPTALCVGKRPVILVSMLIFFAGCIWSFKAKTFNSLMGARILSSLGAGSVEALGPSIIADLFFERWFASSMAIFSLSLSGGSQIGPMIAGFLIQSRGWRWLFILCTIIVGANFISCIFFLPETTFRRAMYDGETAADADKEAVDMIEHNDKRVDLEHVPTNSQADGVQRNHYAGSYFKDLFQFRDRAQEPKGLRAWPKQFSLPFRFIVVPAALFATCSYGIMLSGIVVISTLSSQLFAPPPYLFTSSAIGLYTLSSFIGIVVAYPFAGPLTDMLSRAMSRRNGGIHEPEHRMPALVFPFLLAPGGLILFAYMVADSRSYYLSAIGYSMQATGLVFVPSVVLSYIVDTYPQTGHEALVLINAGKNLIAFGVTISCNKWLAKEGLKKMFCELAAAQWAVLLLGIPLYFAGPMLRRVTMRFLK</sequence>
<dbReference type="Pfam" id="PF07690">
    <property type="entry name" value="MFS_1"/>
    <property type="match status" value="1"/>
</dbReference>
<feature type="transmembrane region" description="Helical" evidence="5">
    <location>
        <begin position="280"/>
        <end position="305"/>
    </location>
</feature>
<keyword evidence="4 5" id="KW-0472">Membrane</keyword>
<comment type="caution">
    <text evidence="7">The sequence shown here is derived from an EMBL/GenBank/DDBJ whole genome shotgun (WGS) entry which is preliminary data.</text>
</comment>
<dbReference type="PANTHER" id="PTHR23502">
    <property type="entry name" value="MAJOR FACILITATOR SUPERFAMILY"/>
    <property type="match status" value="1"/>
</dbReference>
<feature type="transmembrane region" description="Helical" evidence="5">
    <location>
        <begin position="117"/>
        <end position="139"/>
    </location>
</feature>
<dbReference type="InterPro" id="IPR020846">
    <property type="entry name" value="MFS_dom"/>
</dbReference>
<feature type="transmembrane region" description="Helical" evidence="5">
    <location>
        <begin position="88"/>
        <end position="105"/>
    </location>
</feature>
<dbReference type="GO" id="GO:0022857">
    <property type="term" value="F:transmembrane transporter activity"/>
    <property type="evidence" value="ECO:0007669"/>
    <property type="project" value="InterPro"/>
</dbReference>
<comment type="subcellular location">
    <subcellularLocation>
        <location evidence="1">Membrane</location>
        <topology evidence="1">Multi-pass membrane protein</topology>
    </subcellularLocation>
</comment>
<gene>
    <name evidence="7" type="ORF">BP5796_03943</name>
</gene>
<dbReference type="Proteomes" id="UP000256328">
    <property type="component" value="Unassembled WGS sequence"/>
</dbReference>
<feature type="transmembrane region" description="Helical" evidence="5">
    <location>
        <begin position="175"/>
        <end position="196"/>
    </location>
</feature>
<accession>A0A3D8SIK3</accession>
<dbReference type="PROSITE" id="PS50850">
    <property type="entry name" value="MFS"/>
    <property type="match status" value="1"/>
</dbReference>
<keyword evidence="3 5" id="KW-1133">Transmembrane helix</keyword>
<feature type="transmembrane region" description="Helical" evidence="5">
    <location>
        <begin position="61"/>
        <end position="81"/>
    </location>
</feature>
<evidence type="ECO:0000256" key="3">
    <source>
        <dbReference type="ARBA" id="ARBA00022989"/>
    </source>
</evidence>
<evidence type="ECO:0000256" key="5">
    <source>
        <dbReference type="SAM" id="Phobius"/>
    </source>
</evidence>
<feature type="transmembrane region" description="Helical" evidence="5">
    <location>
        <begin position="433"/>
        <end position="454"/>
    </location>
</feature>
<evidence type="ECO:0000256" key="2">
    <source>
        <dbReference type="ARBA" id="ARBA00022692"/>
    </source>
</evidence>